<name>A0ABY8EF68_9FIRM</name>
<accession>A0ABY8EF68</accession>
<protein>
    <submittedName>
        <fullName evidence="7">Class II SORL domain-containing protein</fullName>
    </submittedName>
</protein>
<evidence type="ECO:0000256" key="5">
    <source>
        <dbReference type="ARBA" id="ARBA00023004"/>
    </source>
</evidence>
<evidence type="ECO:0000313" key="8">
    <source>
        <dbReference type="Proteomes" id="UP001222800"/>
    </source>
</evidence>
<evidence type="ECO:0000256" key="4">
    <source>
        <dbReference type="ARBA" id="ARBA00022982"/>
    </source>
</evidence>
<keyword evidence="5" id="KW-0408">Iron</keyword>
<dbReference type="SUPFAM" id="SSF49367">
    <property type="entry name" value="Superoxide reductase-like"/>
    <property type="match status" value="1"/>
</dbReference>
<evidence type="ECO:0000256" key="1">
    <source>
        <dbReference type="ARBA" id="ARBA00005941"/>
    </source>
</evidence>
<dbReference type="Pfam" id="PF01880">
    <property type="entry name" value="Desulfoferrodox"/>
    <property type="match status" value="1"/>
</dbReference>
<comment type="similarity">
    <text evidence="1">Belongs to the desulfoferrodoxin family.</text>
</comment>
<evidence type="ECO:0000259" key="6">
    <source>
        <dbReference type="Pfam" id="PF01880"/>
    </source>
</evidence>
<evidence type="ECO:0000256" key="3">
    <source>
        <dbReference type="ARBA" id="ARBA00022723"/>
    </source>
</evidence>
<keyword evidence="2" id="KW-0813">Transport</keyword>
<dbReference type="PANTHER" id="PTHR36541">
    <property type="entry name" value="SUPEROXIDE REDUCTASE-RELATED"/>
    <property type="match status" value="1"/>
</dbReference>
<proteinExistence type="inferred from homology"/>
<dbReference type="InterPro" id="IPR036073">
    <property type="entry name" value="Desulfoferrodoxin_Fe-bd_dom_sf"/>
</dbReference>
<keyword evidence="3" id="KW-0479">Metal-binding</keyword>
<dbReference type="NCBIfam" id="TIGR00332">
    <property type="entry name" value="neela_ferrous"/>
    <property type="match status" value="1"/>
</dbReference>
<sequence length="124" mass="14043">MKSLKEFLQTGDFKGEKHVPVIHVPENIEKDKEFDLRVSIGDEIKHPNTLEHHIAWVKVFFKGENDKFPVEIANFNFSAHGESNNSTQPVGVTSVKLDKSGTIHALSYCNIHGLWENSECVEVK</sequence>
<keyword evidence="8" id="KW-1185">Reference proteome</keyword>
<evidence type="ECO:0000256" key="2">
    <source>
        <dbReference type="ARBA" id="ARBA00022448"/>
    </source>
</evidence>
<organism evidence="7 8">
    <name type="scientific">Tepidibacter hydrothermalis</name>
    <dbReference type="NCBI Taxonomy" id="3036126"/>
    <lineage>
        <taxon>Bacteria</taxon>
        <taxon>Bacillati</taxon>
        <taxon>Bacillota</taxon>
        <taxon>Clostridia</taxon>
        <taxon>Peptostreptococcales</taxon>
        <taxon>Peptostreptococcaceae</taxon>
        <taxon>Tepidibacter</taxon>
    </lineage>
</organism>
<reference evidence="7 8" key="1">
    <citation type="submission" date="2023-03" db="EMBL/GenBank/DDBJ databases">
        <title>Complete genome sequence of Tepidibacter sp. SWIR-1, isolated from a deep-sea hydrothermal vent.</title>
        <authorList>
            <person name="Li X."/>
        </authorList>
    </citation>
    <scope>NUCLEOTIDE SEQUENCE [LARGE SCALE GENOMIC DNA]</scope>
    <source>
        <strain evidence="7 8">SWIR-1</strain>
    </source>
</reference>
<dbReference type="Proteomes" id="UP001222800">
    <property type="component" value="Chromosome"/>
</dbReference>
<gene>
    <name evidence="7" type="ORF">P4S50_05880</name>
</gene>
<evidence type="ECO:0000313" key="7">
    <source>
        <dbReference type="EMBL" id="WFD11602.1"/>
    </source>
</evidence>
<dbReference type="InterPro" id="IPR002742">
    <property type="entry name" value="Desulfoferrodoxin_Fe-bd_dom"/>
</dbReference>
<keyword evidence="4" id="KW-0249">Electron transport</keyword>
<feature type="domain" description="Desulfoferrodoxin ferrous iron-binding" evidence="6">
    <location>
        <begin position="11"/>
        <end position="117"/>
    </location>
</feature>
<dbReference type="InterPro" id="IPR051233">
    <property type="entry name" value="Desulfoferrodoxin_SOR"/>
</dbReference>
<dbReference type="PANTHER" id="PTHR36541:SF1">
    <property type="entry name" value="SUPEROXIDE REDUCTASE-RELATED"/>
    <property type="match status" value="1"/>
</dbReference>
<dbReference type="RefSeq" id="WP_277733699.1">
    <property type="nucleotide sequence ID" value="NZ_CP120733.1"/>
</dbReference>
<dbReference type="EMBL" id="CP120733">
    <property type="protein sequence ID" value="WFD11602.1"/>
    <property type="molecule type" value="Genomic_DNA"/>
</dbReference>
<dbReference type="Gene3D" id="2.60.40.730">
    <property type="entry name" value="SOR catalytic domain"/>
    <property type="match status" value="1"/>
</dbReference>